<dbReference type="InterPro" id="IPR036837">
    <property type="entry name" value="Cation_efflux_CTD_sf"/>
</dbReference>
<protein>
    <submittedName>
        <fullName evidence="11">Cation transporter</fullName>
    </submittedName>
</protein>
<dbReference type="GO" id="GO:0015341">
    <property type="term" value="F:zinc efflux antiporter activity"/>
    <property type="evidence" value="ECO:0007669"/>
    <property type="project" value="TreeGrafter"/>
</dbReference>
<evidence type="ECO:0000256" key="5">
    <source>
        <dbReference type="ARBA" id="ARBA00022989"/>
    </source>
</evidence>
<evidence type="ECO:0000259" key="10">
    <source>
        <dbReference type="Pfam" id="PF16916"/>
    </source>
</evidence>
<dbReference type="SUPFAM" id="SSF161111">
    <property type="entry name" value="Cation efflux protein transmembrane domain-like"/>
    <property type="match status" value="1"/>
</dbReference>
<dbReference type="InterPro" id="IPR058533">
    <property type="entry name" value="Cation_efflux_TM"/>
</dbReference>
<dbReference type="FunFam" id="1.20.1510.10:FF:000006">
    <property type="entry name" value="Divalent cation efflux transporter"/>
    <property type="match status" value="1"/>
</dbReference>
<reference evidence="11 12" key="1">
    <citation type="submission" date="2018-04" db="EMBL/GenBank/DDBJ databases">
        <title>Genome of Nocardioides gansuensis WSJ-1.</title>
        <authorList>
            <person name="Wu S."/>
            <person name="Wang G."/>
        </authorList>
    </citation>
    <scope>NUCLEOTIDE SEQUENCE [LARGE SCALE GENOMIC DNA]</scope>
    <source>
        <strain evidence="11 12">WSJ-1</strain>
    </source>
</reference>
<keyword evidence="5 8" id="KW-1133">Transmembrane helix</keyword>
<dbReference type="GO" id="GO:0006882">
    <property type="term" value="P:intracellular zinc ion homeostasis"/>
    <property type="evidence" value="ECO:0007669"/>
    <property type="project" value="TreeGrafter"/>
</dbReference>
<evidence type="ECO:0000259" key="9">
    <source>
        <dbReference type="Pfam" id="PF01545"/>
    </source>
</evidence>
<name>A0A2T8FC71_9ACTN</name>
<dbReference type="GO" id="GO:0015086">
    <property type="term" value="F:cadmium ion transmembrane transporter activity"/>
    <property type="evidence" value="ECO:0007669"/>
    <property type="project" value="TreeGrafter"/>
</dbReference>
<dbReference type="GO" id="GO:0005886">
    <property type="term" value="C:plasma membrane"/>
    <property type="evidence" value="ECO:0007669"/>
    <property type="project" value="TreeGrafter"/>
</dbReference>
<dbReference type="PANTHER" id="PTHR43840:SF15">
    <property type="entry name" value="MITOCHONDRIAL METAL TRANSPORTER 1-RELATED"/>
    <property type="match status" value="1"/>
</dbReference>
<proteinExistence type="inferred from homology"/>
<keyword evidence="3" id="KW-0813">Transport</keyword>
<dbReference type="PANTHER" id="PTHR43840">
    <property type="entry name" value="MITOCHONDRIAL METAL TRANSPORTER 1-RELATED"/>
    <property type="match status" value="1"/>
</dbReference>
<feature type="region of interest" description="Disordered" evidence="7">
    <location>
        <begin position="1"/>
        <end position="51"/>
    </location>
</feature>
<dbReference type="Gene3D" id="1.20.1510.10">
    <property type="entry name" value="Cation efflux protein transmembrane domain"/>
    <property type="match status" value="1"/>
</dbReference>
<keyword evidence="12" id="KW-1185">Reference proteome</keyword>
<comment type="similarity">
    <text evidence="2">Belongs to the cation diffusion facilitator (CDF) transporter (TC 2.A.4) family.</text>
</comment>
<dbReference type="Pfam" id="PF01545">
    <property type="entry name" value="Cation_efflux"/>
    <property type="match status" value="1"/>
</dbReference>
<evidence type="ECO:0000256" key="6">
    <source>
        <dbReference type="ARBA" id="ARBA00023136"/>
    </source>
</evidence>
<organism evidence="11 12">
    <name type="scientific">Nocardioides gansuensis</name>
    <dbReference type="NCBI Taxonomy" id="2138300"/>
    <lineage>
        <taxon>Bacteria</taxon>
        <taxon>Bacillati</taxon>
        <taxon>Actinomycetota</taxon>
        <taxon>Actinomycetes</taxon>
        <taxon>Propionibacteriales</taxon>
        <taxon>Nocardioidaceae</taxon>
        <taxon>Nocardioides</taxon>
    </lineage>
</organism>
<dbReference type="Proteomes" id="UP000246018">
    <property type="component" value="Unassembled WGS sequence"/>
</dbReference>
<comment type="subcellular location">
    <subcellularLocation>
        <location evidence="1">Membrane</location>
        <topology evidence="1">Multi-pass membrane protein</topology>
    </subcellularLocation>
</comment>
<dbReference type="OrthoDB" id="9813655at2"/>
<evidence type="ECO:0000256" key="1">
    <source>
        <dbReference type="ARBA" id="ARBA00004141"/>
    </source>
</evidence>
<comment type="caution">
    <text evidence="11">The sequence shown here is derived from an EMBL/GenBank/DDBJ whole genome shotgun (WGS) entry which is preliminary data.</text>
</comment>
<keyword evidence="4 8" id="KW-0812">Transmembrane</keyword>
<feature type="domain" description="Cation efflux protein transmembrane" evidence="9">
    <location>
        <begin position="87"/>
        <end position="279"/>
    </location>
</feature>
<feature type="transmembrane region" description="Helical" evidence="8">
    <location>
        <begin position="154"/>
        <end position="175"/>
    </location>
</feature>
<accession>A0A2T8FC71</accession>
<keyword evidence="6 8" id="KW-0472">Membrane</keyword>
<feature type="transmembrane region" description="Helical" evidence="8">
    <location>
        <begin position="254"/>
        <end position="271"/>
    </location>
</feature>
<dbReference type="AlphaFoldDB" id="A0A2T8FC71"/>
<evidence type="ECO:0000256" key="8">
    <source>
        <dbReference type="SAM" id="Phobius"/>
    </source>
</evidence>
<feature type="transmembrane region" description="Helical" evidence="8">
    <location>
        <begin position="229"/>
        <end position="248"/>
    </location>
</feature>
<evidence type="ECO:0000256" key="2">
    <source>
        <dbReference type="ARBA" id="ARBA00008114"/>
    </source>
</evidence>
<gene>
    <name evidence="11" type="ORF">DDE18_08400</name>
</gene>
<dbReference type="EMBL" id="QDGZ01000003">
    <property type="protein sequence ID" value="PVG83307.1"/>
    <property type="molecule type" value="Genomic_DNA"/>
</dbReference>
<dbReference type="InterPro" id="IPR027469">
    <property type="entry name" value="Cation_efflux_TMD_sf"/>
</dbReference>
<evidence type="ECO:0000256" key="7">
    <source>
        <dbReference type="SAM" id="MobiDB-lite"/>
    </source>
</evidence>
<evidence type="ECO:0000256" key="3">
    <source>
        <dbReference type="ARBA" id="ARBA00022448"/>
    </source>
</evidence>
<dbReference type="NCBIfam" id="TIGR01297">
    <property type="entry name" value="CDF"/>
    <property type="match status" value="1"/>
</dbReference>
<dbReference type="Gene3D" id="3.30.70.1350">
    <property type="entry name" value="Cation efflux protein, cytoplasmic domain"/>
    <property type="match status" value="1"/>
</dbReference>
<dbReference type="InterPro" id="IPR002524">
    <property type="entry name" value="Cation_efflux"/>
</dbReference>
<dbReference type="Pfam" id="PF16916">
    <property type="entry name" value="ZT_dimer"/>
    <property type="match status" value="1"/>
</dbReference>
<evidence type="ECO:0000313" key="12">
    <source>
        <dbReference type="Proteomes" id="UP000246018"/>
    </source>
</evidence>
<feature type="compositionally biased region" description="Basic and acidic residues" evidence="7">
    <location>
        <begin position="1"/>
        <end position="50"/>
    </location>
</feature>
<feature type="transmembrane region" description="Helical" evidence="8">
    <location>
        <begin position="187"/>
        <end position="209"/>
    </location>
</feature>
<evidence type="ECO:0000256" key="4">
    <source>
        <dbReference type="ARBA" id="ARBA00022692"/>
    </source>
</evidence>
<dbReference type="InterPro" id="IPR050291">
    <property type="entry name" value="CDF_Transporter"/>
</dbReference>
<feature type="transmembrane region" description="Helical" evidence="8">
    <location>
        <begin position="87"/>
        <end position="110"/>
    </location>
</feature>
<feature type="transmembrane region" description="Helical" evidence="8">
    <location>
        <begin position="116"/>
        <end position="133"/>
    </location>
</feature>
<feature type="domain" description="Cation efflux protein cytoplasmic" evidence="10">
    <location>
        <begin position="284"/>
        <end position="359"/>
    </location>
</feature>
<dbReference type="SUPFAM" id="SSF160240">
    <property type="entry name" value="Cation efflux protein cytoplasmic domain-like"/>
    <property type="match status" value="1"/>
</dbReference>
<dbReference type="InterPro" id="IPR027470">
    <property type="entry name" value="Cation_efflux_CTD"/>
</dbReference>
<evidence type="ECO:0000313" key="11">
    <source>
        <dbReference type="EMBL" id="PVG83307.1"/>
    </source>
</evidence>
<sequence>MPHPHPHSEEHLAHPHHEGHGHEGHGHEGHGHGHGHGHDHGHDHGDHDHGSGLWAKVKHIVVPHSHDSNEAIQSAEESSSEGIRAAWIGLAGMGATAVLQMFIVAISGSIALLADTLHNVGHAATTIPLIIAFRIGQRAASKRYSYGYRRAEDLVGLFISLIIALSAGLIIWESVDALVNPRELTNLWWVFAAGLVGAAGNELVAVYRIRAGKRIGSAALIAEGQHARADGFTSIAVVIGVIGVWLGFPQADAIIGFFIAAAILWILVSSLRTTTRRLMDGVDDGVIDQLTEVIGSVPGVVSVGRVRARWSGHRMEADANIGVDAGLTVLESHALAEEIEHKVLHSVAHVENVVVHVNPVVDGVEPAELHELTHHHTSAQARQEYLARQGKVSS</sequence>
<dbReference type="GO" id="GO:0015093">
    <property type="term" value="F:ferrous iron transmembrane transporter activity"/>
    <property type="evidence" value="ECO:0007669"/>
    <property type="project" value="TreeGrafter"/>
</dbReference>